<dbReference type="CDD" id="cd02652">
    <property type="entry name" value="nuc_hydro_2"/>
    <property type="match status" value="1"/>
</dbReference>
<protein>
    <submittedName>
        <fullName evidence="3">Inosine-uridine preferring nucleoside hydrolase</fullName>
    </submittedName>
</protein>
<evidence type="ECO:0000313" key="3">
    <source>
        <dbReference type="EMBL" id="TWT65851.1"/>
    </source>
</evidence>
<organism evidence="3 4">
    <name type="scientific">Crateriforma conspicua</name>
    <dbReference type="NCBI Taxonomy" id="2527996"/>
    <lineage>
        <taxon>Bacteria</taxon>
        <taxon>Pseudomonadati</taxon>
        <taxon>Planctomycetota</taxon>
        <taxon>Planctomycetia</taxon>
        <taxon>Planctomycetales</taxon>
        <taxon>Planctomycetaceae</taxon>
        <taxon>Crateriforma</taxon>
    </lineage>
</organism>
<comment type="caution">
    <text evidence="3">The sequence shown here is derived from an EMBL/GenBank/DDBJ whole genome shotgun (WGS) entry which is preliminary data.</text>
</comment>
<gene>
    <name evidence="3" type="ORF">Pan14r_54010</name>
</gene>
<keyword evidence="1" id="KW-0732">Signal</keyword>
<dbReference type="InterPro" id="IPR001910">
    <property type="entry name" value="Inosine/uridine_hydrolase_dom"/>
</dbReference>
<dbReference type="InterPro" id="IPR036452">
    <property type="entry name" value="Ribo_hydro-like"/>
</dbReference>
<dbReference type="PANTHER" id="PTHR43264">
    <property type="match status" value="1"/>
</dbReference>
<dbReference type="AlphaFoldDB" id="A0A5C5XTF3"/>
<accession>A0A5C5XTF3</accession>
<name>A0A5C5XTF3_9PLAN</name>
<dbReference type="OrthoDB" id="209323at2"/>
<evidence type="ECO:0000256" key="1">
    <source>
        <dbReference type="SAM" id="SignalP"/>
    </source>
</evidence>
<feature type="chain" id="PRO_5023079413" evidence="1">
    <location>
        <begin position="22"/>
        <end position="355"/>
    </location>
</feature>
<proteinExistence type="predicted"/>
<dbReference type="PANTHER" id="PTHR43264:SF1">
    <property type="entry name" value="INOSINE_URIDINE-PREFERRING NUCLEOSIDE HYDROLASE DOMAIN-CONTAINING PROTEIN"/>
    <property type="match status" value="1"/>
</dbReference>
<dbReference type="Gene3D" id="3.90.245.10">
    <property type="entry name" value="Ribonucleoside hydrolase-like"/>
    <property type="match status" value="1"/>
</dbReference>
<evidence type="ECO:0000313" key="4">
    <source>
        <dbReference type="Proteomes" id="UP000317238"/>
    </source>
</evidence>
<dbReference type="RefSeq" id="WP_146441041.1">
    <property type="nucleotide sequence ID" value="NZ_SJPL01000002.1"/>
</dbReference>
<sequence precursor="true">MKAASFVVALITFGVMFPLVACSRASCQDAPVPIIFDTDIGNDCDDVLALGMIHALQSRGECELLAVTITKDHPQAAAFTDAVNTFYGRGQIPIGVCDSGVTNHAGRFNVLADAKDDSGRLRFPHDLRDGKQAPDAVAVLRKALADAKDHSVVIAQVGFSTNLANLLDSPGDSISPMSGKELVRQKVSLVSAMAGAFTQIKNDKGQLYDHQEYNVKMDIPAAQKLVSQWPTPIWWSGFEIGKALPYPHQSILNDYDYVDHHPLSEAYTLYIPPPHDRPTWDLTSVLAAIRPDHHYFDLSPPGTITVADDSLTTFKAQENGKHRYLIIPDGEADRITEALVLLSSQPPSVSPEPSR</sequence>
<feature type="signal peptide" evidence="1">
    <location>
        <begin position="1"/>
        <end position="21"/>
    </location>
</feature>
<feature type="domain" description="Inosine/uridine-preferring nucleoside hydrolase" evidence="2">
    <location>
        <begin position="34"/>
        <end position="242"/>
    </location>
</feature>
<dbReference type="EMBL" id="SJPL01000002">
    <property type="protein sequence ID" value="TWT65851.1"/>
    <property type="molecule type" value="Genomic_DNA"/>
</dbReference>
<keyword evidence="3" id="KW-0378">Hydrolase</keyword>
<evidence type="ECO:0000259" key="2">
    <source>
        <dbReference type="Pfam" id="PF01156"/>
    </source>
</evidence>
<dbReference type="SUPFAM" id="SSF53590">
    <property type="entry name" value="Nucleoside hydrolase"/>
    <property type="match status" value="1"/>
</dbReference>
<keyword evidence="4" id="KW-1185">Reference proteome</keyword>
<dbReference type="GO" id="GO:0016799">
    <property type="term" value="F:hydrolase activity, hydrolyzing N-glycosyl compounds"/>
    <property type="evidence" value="ECO:0007669"/>
    <property type="project" value="InterPro"/>
</dbReference>
<dbReference type="Pfam" id="PF01156">
    <property type="entry name" value="IU_nuc_hydro"/>
    <property type="match status" value="1"/>
</dbReference>
<reference evidence="3 4" key="1">
    <citation type="submission" date="2019-02" db="EMBL/GenBank/DDBJ databases">
        <title>Deep-cultivation of Planctomycetes and their phenomic and genomic characterization uncovers novel biology.</title>
        <authorList>
            <person name="Wiegand S."/>
            <person name="Jogler M."/>
            <person name="Boedeker C."/>
            <person name="Pinto D."/>
            <person name="Vollmers J."/>
            <person name="Rivas-Marin E."/>
            <person name="Kohn T."/>
            <person name="Peeters S.H."/>
            <person name="Heuer A."/>
            <person name="Rast P."/>
            <person name="Oberbeckmann S."/>
            <person name="Bunk B."/>
            <person name="Jeske O."/>
            <person name="Meyerdierks A."/>
            <person name="Storesund J.E."/>
            <person name="Kallscheuer N."/>
            <person name="Luecker S."/>
            <person name="Lage O.M."/>
            <person name="Pohl T."/>
            <person name="Merkel B.J."/>
            <person name="Hornburger P."/>
            <person name="Mueller R.-W."/>
            <person name="Bruemmer F."/>
            <person name="Labrenz M."/>
            <person name="Spormann A.M."/>
            <person name="Op Den Camp H."/>
            <person name="Overmann J."/>
            <person name="Amann R."/>
            <person name="Jetten M.S.M."/>
            <person name="Mascher T."/>
            <person name="Medema M.H."/>
            <person name="Devos D.P."/>
            <person name="Kaster A.-K."/>
            <person name="Ovreas L."/>
            <person name="Rohde M."/>
            <person name="Galperin M.Y."/>
            <person name="Jogler C."/>
        </authorList>
    </citation>
    <scope>NUCLEOTIDE SEQUENCE [LARGE SCALE GENOMIC DNA]</scope>
    <source>
        <strain evidence="3 4">Pan14r</strain>
    </source>
</reference>
<dbReference type="Proteomes" id="UP000317238">
    <property type="component" value="Unassembled WGS sequence"/>
</dbReference>